<dbReference type="Proteomes" id="UP000230002">
    <property type="component" value="Unassembled WGS sequence"/>
</dbReference>
<evidence type="ECO:0000313" key="1">
    <source>
        <dbReference type="EMBL" id="PIL34656.1"/>
    </source>
</evidence>
<comment type="caution">
    <text evidence="1">The sequence shown here is derived from an EMBL/GenBank/DDBJ whole genome shotgun (WGS) entry which is preliminary data.</text>
</comment>
<dbReference type="EMBL" id="AYKW01000005">
    <property type="protein sequence ID" value="PIL34656.1"/>
    <property type="molecule type" value="Genomic_DNA"/>
</dbReference>
<name>A0A2G8SLJ7_9APHY</name>
<keyword evidence="2" id="KW-1185">Reference proteome</keyword>
<dbReference type="AlphaFoldDB" id="A0A2G8SLJ7"/>
<proteinExistence type="predicted"/>
<evidence type="ECO:0000313" key="2">
    <source>
        <dbReference type="Proteomes" id="UP000230002"/>
    </source>
</evidence>
<protein>
    <submittedName>
        <fullName evidence="1">Uncharacterized protein</fullName>
    </submittedName>
</protein>
<sequence length="131" mass="14461">MDTVHIGGQTDVGPPMTAAALEGEHEFDTEVHWHARFQVRAAVELDIGDVSVEQSVCKVSRDLLATVQGADVPCEDEDVAQPTVREEEVHQRSHVCVVQRRGARGKPVRGDEKRIESHVGRWGDNALCFPL</sequence>
<accession>A0A2G8SLJ7</accession>
<reference evidence="1 2" key="1">
    <citation type="journal article" date="2015" name="Sci. Rep.">
        <title>Chromosome-level genome map provides insights into diverse defense mechanisms in the medicinal fungus Ganoderma sinense.</title>
        <authorList>
            <person name="Zhu Y."/>
            <person name="Xu J."/>
            <person name="Sun C."/>
            <person name="Zhou S."/>
            <person name="Xu H."/>
            <person name="Nelson D.R."/>
            <person name="Qian J."/>
            <person name="Song J."/>
            <person name="Luo H."/>
            <person name="Xiang L."/>
            <person name="Li Y."/>
            <person name="Xu Z."/>
            <person name="Ji A."/>
            <person name="Wang L."/>
            <person name="Lu S."/>
            <person name="Hayward A."/>
            <person name="Sun W."/>
            <person name="Li X."/>
            <person name="Schwartz D.C."/>
            <person name="Wang Y."/>
            <person name="Chen S."/>
        </authorList>
    </citation>
    <scope>NUCLEOTIDE SEQUENCE [LARGE SCALE GENOMIC DNA]</scope>
    <source>
        <strain evidence="1 2">ZZ0214-1</strain>
    </source>
</reference>
<organism evidence="1 2">
    <name type="scientific">Ganoderma sinense ZZ0214-1</name>
    <dbReference type="NCBI Taxonomy" id="1077348"/>
    <lineage>
        <taxon>Eukaryota</taxon>
        <taxon>Fungi</taxon>
        <taxon>Dikarya</taxon>
        <taxon>Basidiomycota</taxon>
        <taxon>Agaricomycotina</taxon>
        <taxon>Agaricomycetes</taxon>
        <taxon>Polyporales</taxon>
        <taxon>Polyporaceae</taxon>
        <taxon>Ganoderma</taxon>
    </lineage>
</organism>
<gene>
    <name evidence="1" type="ORF">GSI_03436</name>
</gene>